<reference evidence="1" key="1">
    <citation type="submission" date="2023-04" db="EMBL/GenBank/DDBJ databases">
        <title>A chromosome-level genome assembly of the parasitoid wasp Eretmocerus hayati.</title>
        <authorList>
            <person name="Zhong Y."/>
            <person name="Liu S."/>
            <person name="Liu Y."/>
        </authorList>
    </citation>
    <scope>NUCLEOTIDE SEQUENCE</scope>
    <source>
        <strain evidence="1">ZJU_SS_LIU_2023</strain>
    </source>
</reference>
<protein>
    <submittedName>
        <fullName evidence="1">Uncharacterized protein</fullName>
    </submittedName>
</protein>
<feature type="non-terminal residue" evidence="1">
    <location>
        <position position="142"/>
    </location>
</feature>
<evidence type="ECO:0000313" key="1">
    <source>
        <dbReference type="EMBL" id="KAJ8679369.1"/>
    </source>
</evidence>
<sequence length="142" mass="16262">MKSWCLIEIMQSKVRCSEQMMEVDIVRTSPDALIYLKQLRDYPDEACKPKLSNGKATFRLSLLEKDLTRCGVVRITNNFTGQKVYYHRIIVEEPSDSSKHTFTVKCSITEVLVEPDQQPKLVIGNHTVARRSVLPEDFEADA</sequence>
<gene>
    <name evidence="1" type="ORF">QAD02_015156</name>
</gene>
<comment type="caution">
    <text evidence="1">The sequence shown here is derived from an EMBL/GenBank/DDBJ whole genome shotgun (WGS) entry which is preliminary data.</text>
</comment>
<keyword evidence="2" id="KW-1185">Reference proteome</keyword>
<organism evidence="1 2">
    <name type="scientific">Eretmocerus hayati</name>
    <dbReference type="NCBI Taxonomy" id="131215"/>
    <lineage>
        <taxon>Eukaryota</taxon>
        <taxon>Metazoa</taxon>
        <taxon>Ecdysozoa</taxon>
        <taxon>Arthropoda</taxon>
        <taxon>Hexapoda</taxon>
        <taxon>Insecta</taxon>
        <taxon>Pterygota</taxon>
        <taxon>Neoptera</taxon>
        <taxon>Endopterygota</taxon>
        <taxon>Hymenoptera</taxon>
        <taxon>Apocrita</taxon>
        <taxon>Proctotrupomorpha</taxon>
        <taxon>Chalcidoidea</taxon>
        <taxon>Aphelinidae</taxon>
        <taxon>Aphelininae</taxon>
        <taxon>Eretmocerus</taxon>
    </lineage>
</organism>
<dbReference type="Proteomes" id="UP001239111">
    <property type="component" value="Chromosome 2"/>
</dbReference>
<evidence type="ECO:0000313" key="2">
    <source>
        <dbReference type="Proteomes" id="UP001239111"/>
    </source>
</evidence>
<proteinExistence type="predicted"/>
<accession>A0ACC2P9X9</accession>
<name>A0ACC2P9X9_9HYME</name>
<dbReference type="EMBL" id="CM056742">
    <property type="protein sequence ID" value="KAJ8679369.1"/>
    <property type="molecule type" value="Genomic_DNA"/>
</dbReference>